<dbReference type="SUPFAM" id="SSF51735">
    <property type="entry name" value="NAD(P)-binding Rossmann-fold domains"/>
    <property type="match status" value="1"/>
</dbReference>
<gene>
    <name evidence="3" type="ORF">QC764_210690</name>
</gene>
<keyword evidence="2" id="KW-0732">Signal</keyword>
<dbReference type="PANTHER" id="PTHR43157:SF31">
    <property type="entry name" value="PHOSPHATIDYLINOSITOL-GLYCAN BIOSYNTHESIS CLASS F PROTEIN"/>
    <property type="match status" value="1"/>
</dbReference>
<dbReference type="GeneID" id="87965640"/>
<dbReference type="Gene3D" id="3.40.50.720">
    <property type="entry name" value="NAD(P)-binding Rossmann-like Domain"/>
    <property type="match status" value="1"/>
</dbReference>
<proteinExistence type="predicted"/>
<feature type="signal peptide" evidence="2">
    <location>
        <begin position="1"/>
        <end position="20"/>
    </location>
</feature>
<feature type="chain" id="PRO_5047048234" evidence="2">
    <location>
        <begin position="21"/>
        <end position="389"/>
    </location>
</feature>
<comment type="caution">
    <text evidence="3">The sequence shown here is derived from an EMBL/GenBank/DDBJ whole genome shotgun (WGS) entry which is preliminary data.</text>
</comment>
<organism evidence="3 4">
    <name type="scientific">Podospora pseudoanserina</name>
    <dbReference type="NCBI Taxonomy" id="2609844"/>
    <lineage>
        <taxon>Eukaryota</taxon>
        <taxon>Fungi</taxon>
        <taxon>Dikarya</taxon>
        <taxon>Ascomycota</taxon>
        <taxon>Pezizomycotina</taxon>
        <taxon>Sordariomycetes</taxon>
        <taxon>Sordariomycetidae</taxon>
        <taxon>Sordariales</taxon>
        <taxon>Podosporaceae</taxon>
        <taxon>Podospora</taxon>
    </lineage>
</organism>
<dbReference type="RefSeq" id="XP_062803638.1">
    <property type="nucleotide sequence ID" value="XM_062944775.1"/>
</dbReference>
<protein>
    <submittedName>
        <fullName evidence="3">Uncharacterized protein</fullName>
    </submittedName>
</protein>
<evidence type="ECO:0000256" key="1">
    <source>
        <dbReference type="ARBA" id="ARBA00023002"/>
    </source>
</evidence>
<evidence type="ECO:0000313" key="3">
    <source>
        <dbReference type="EMBL" id="KAK4680168.1"/>
    </source>
</evidence>
<sequence>MNWPWFFSFWHRITFLSTASREIHTEFHPSRTVELFVKDRKPANMVFDLVSSLMRMPYVPPSFFARFLLHQFLPIPIPDTDYTNKTVIVTGGNGGLGLEAVRHFARLGARVIIACRNADSGQQARNDIQRANYHGTVEVWPLDLCSFDSVKSFCVKANTVLDRLDVLLLNAGIMAKELQTPEEGGGYESTILTNVISTFLVAFMLMPLLKQTAEQQADKAVVTVVSSEAHFLTTFKERLEPNIFGCFRNGDFDPYENYSTSKLLDLLLARELANRLDASSPAGNSKVIVNSVNPGLCRSKLFNKVPIIVNLFIGFLSLIFARSSEQGSRTLLAAAAGGRETHGKYMDAAKVAQPSSFVMSDEGKRAQKRVWEELVNILDGVEKGVSKNI</sequence>
<dbReference type="InterPro" id="IPR002347">
    <property type="entry name" value="SDR_fam"/>
</dbReference>
<accession>A0ABR0IK80</accession>
<dbReference type="PRINTS" id="PR00081">
    <property type="entry name" value="GDHRDH"/>
</dbReference>
<dbReference type="EMBL" id="JAFFHC010000002">
    <property type="protein sequence ID" value="KAK4680168.1"/>
    <property type="molecule type" value="Genomic_DNA"/>
</dbReference>
<evidence type="ECO:0000256" key="2">
    <source>
        <dbReference type="SAM" id="SignalP"/>
    </source>
</evidence>
<dbReference type="PANTHER" id="PTHR43157">
    <property type="entry name" value="PHOSPHATIDYLINOSITOL-GLYCAN BIOSYNTHESIS CLASS F PROTEIN-RELATED"/>
    <property type="match status" value="1"/>
</dbReference>
<keyword evidence="4" id="KW-1185">Reference proteome</keyword>
<keyword evidence="1" id="KW-0560">Oxidoreductase</keyword>
<reference evidence="3 4" key="1">
    <citation type="journal article" date="2023" name="bioRxiv">
        <title>High-quality genome assemblies of four members of thePodospora anserinaspecies complex.</title>
        <authorList>
            <person name="Ament-Velasquez S.L."/>
            <person name="Vogan A.A."/>
            <person name="Wallerman O."/>
            <person name="Hartmann F."/>
            <person name="Gautier V."/>
            <person name="Silar P."/>
            <person name="Giraud T."/>
            <person name="Johannesson H."/>
        </authorList>
    </citation>
    <scope>NUCLEOTIDE SEQUENCE [LARGE SCALE GENOMIC DNA]</scope>
    <source>
        <strain evidence="3 4">CBS 124.78</strain>
    </source>
</reference>
<dbReference type="InterPro" id="IPR036291">
    <property type="entry name" value="NAD(P)-bd_dom_sf"/>
</dbReference>
<dbReference type="Proteomes" id="UP001323617">
    <property type="component" value="Unassembled WGS sequence"/>
</dbReference>
<dbReference type="Pfam" id="PF00106">
    <property type="entry name" value="adh_short"/>
    <property type="match status" value="1"/>
</dbReference>
<name>A0ABR0IK80_9PEZI</name>
<evidence type="ECO:0000313" key="4">
    <source>
        <dbReference type="Proteomes" id="UP001323617"/>
    </source>
</evidence>